<evidence type="ECO:0000313" key="2">
    <source>
        <dbReference type="Proteomes" id="UP000009062"/>
    </source>
</evidence>
<dbReference type="KEGG" id="pog:Pogu_0164"/>
<evidence type="ECO:0000313" key="1">
    <source>
        <dbReference type="EMBL" id="AFA38191.1"/>
    </source>
</evidence>
<dbReference type="Pfam" id="PF01986">
    <property type="entry name" value="DUF123"/>
    <property type="match status" value="1"/>
</dbReference>
<evidence type="ECO:0008006" key="3">
    <source>
        <dbReference type="Google" id="ProtNLM"/>
    </source>
</evidence>
<dbReference type="InterPro" id="IPR002837">
    <property type="entry name" value="DUF123"/>
</dbReference>
<dbReference type="PANTHER" id="PTHR37460:SF1">
    <property type="entry name" value="ENDONUCLEASE III"/>
    <property type="match status" value="1"/>
</dbReference>
<dbReference type="eggNOG" id="arCOG00463">
    <property type="taxonomic scope" value="Archaea"/>
</dbReference>
<keyword evidence="2" id="KW-1185">Reference proteome</keyword>
<dbReference type="Proteomes" id="UP000009062">
    <property type="component" value="Chromosome"/>
</dbReference>
<sequence>MYKSYVVFFQCPRHRAGRFEIEEGVYAYVGSCGRSCIKRVTRHLTRPARKRWHVDFLQCTPLYAVVTPLPEAEFARRLSSAYPYVAGFGSTDDRESPSHLFRCGAEALLHAGFTI</sequence>
<name>H6Q688_PYROT</name>
<dbReference type="STRING" id="698757.Pogu_0164"/>
<gene>
    <name evidence="1" type="ordered locus">Pogu_0164</name>
</gene>
<proteinExistence type="predicted"/>
<protein>
    <recommendedName>
        <fullName evidence="3">GIY-YIG domain-containing protein</fullName>
    </recommendedName>
</protein>
<dbReference type="PANTHER" id="PTHR37460">
    <property type="entry name" value="ENDONUCLEASE III"/>
    <property type="match status" value="1"/>
</dbReference>
<dbReference type="AlphaFoldDB" id="H6Q688"/>
<organism evidence="1 2">
    <name type="scientific">Pyrobaculum oguniense (strain DSM 13380 / JCM 10595 / TE7)</name>
    <dbReference type="NCBI Taxonomy" id="698757"/>
    <lineage>
        <taxon>Archaea</taxon>
        <taxon>Thermoproteota</taxon>
        <taxon>Thermoprotei</taxon>
        <taxon>Thermoproteales</taxon>
        <taxon>Thermoproteaceae</taxon>
        <taxon>Pyrobaculum</taxon>
    </lineage>
</organism>
<accession>H6Q688</accession>
<dbReference type="EMBL" id="CP003316">
    <property type="protein sequence ID" value="AFA38191.1"/>
    <property type="molecule type" value="Genomic_DNA"/>
</dbReference>
<reference evidence="1 2" key="1">
    <citation type="journal article" date="2012" name="Stand. Genomic Sci.">
        <title>Complete genome sequence of Pyrobaculum oguniense.</title>
        <authorList>
            <person name="Bernick D.L."/>
            <person name="Karplus K."/>
            <person name="Lui L.M."/>
            <person name="Coker J.K."/>
            <person name="Murphy J.N."/>
            <person name="Chan P.P."/>
            <person name="Cozen A.E."/>
            <person name="Lowe T.M."/>
        </authorList>
    </citation>
    <scope>NUCLEOTIDE SEQUENCE [LARGE SCALE GENOMIC DNA]</scope>
    <source>
        <strain evidence="1 2">TE7</strain>
    </source>
</reference>
<dbReference type="HOGENOM" id="CLU_115699_2_0_2"/>